<dbReference type="PANTHER" id="PTHR23523:SF2">
    <property type="entry name" value="2-NITROIMIDAZOLE TRANSPORTER"/>
    <property type="match status" value="1"/>
</dbReference>
<dbReference type="SUPFAM" id="SSF103473">
    <property type="entry name" value="MFS general substrate transporter"/>
    <property type="match status" value="1"/>
</dbReference>
<feature type="transmembrane region" description="Helical" evidence="4">
    <location>
        <begin position="52"/>
        <end position="74"/>
    </location>
</feature>
<accession>A0A6J5F965</accession>
<feature type="transmembrane region" description="Helical" evidence="4">
    <location>
        <begin position="135"/>
        <end position="158"/>
    </location>
</feature>
<feature type="transmembrane region" description="Helical" evidence="4">
    <location>
        <begin position="81"/>
        <end position="99"/>
    </location>
</feature>
<feature type="transmembrane region" description="Helical" evidence="4">
    <location>
        <begin position="278"/>
        <end position="296"/>
    </location>
</feature>
<feature type="transmembrane region" description="Helical" evidence="4">
    <location>
        <begin position="212"/>
        <end position="234"/>
    </location>
</feature>
<dbReference type="EMBL" id="CADIKH010000085">
    <property type="protein sequence ID" value="CAB3773785.1"/>
    <property type="molecule type" value="Genomic_DNA"/>
</dbReference>
<sequence>MSHRDTAVMAARPALLIVGLLLVATNLRAPITGIAPVMETLESFFTLTPAQGGLLTTLPLLTFGIISPFASIFAREYGLERSIFGALLVIAGGVIVRSIGAVWCLYLGTAFIGAGIAVGNVLLPSLVKRDFPTKVPTITGTCAIAMGGAAALVSASAVPFGNAFGWRMALGATLVFPLVAMLVWSSQLGGHTRPAMGTPTPPHGGRVWHSALAWQVSLFMGVNSLLYYVLVAWLPSILTSAGLSPAAAGSIHGVMQIASAIPGLLLGPIVGRMKDQKLVAAAMGILMIVALLGFCIAPRWAIAWAFCFGMGSGGGVLLALIFMGLRAGTAHQAATLSGMAQCVGYLLAAFGPTLAGKVHDLTGSWTVALYIGVGLAIVMVIFGLLAGRSRTIGMAHPQASH</sequence>
<keyword evidence="2 4" id="KW-1133">Transmembrane helix</keyword>
<keyword evidence="1 4" id="KW-0812">Transmembrane</keyword>
<feature type="transmembrane region" description="Helical" evidence="4">
    <location>
        <begin position="105"/>
        <end position="123"/>
    </location>
</feature>
<dbReference type="PANTHER" id="PTHR23523">
    <property type="match status" value="1"/>
</dbReference>
<dbReference type="Pfam" id="PF07690">
    <property type="entry name" value="MFS_1"/>
    <property type="match status" value="1"/>
</dbReference>
<evidence type="ECO:0000313" key="7">
    <source>
        <dbReference type="Proteomes" id="UP000494363"/>
    </source>
</evidence>
<gene>
    <name evidence="6" type="primary">nimT</name>
    <name evidence="6" type="ORF">LMG29542_07438</name>
</gene>
<dbReference type="RefSeq" id="WP_175232736.1">
    <property type="nucleotide sequence ID" value="NZ_CADIKH010000085.1"/>
</dbReference>
<evidence type="ECO:0000256" key="1">
    <source>
        <dbReference type="ARBA" id="ARBA00022692"/>
    </source>
</evidence>
<keyword evidence="7" id="KW-1185">Reference proteome</keyword>
<evidence type="ECO:0000256" key="3">
    <source>
        <dbReference type="ARBA" id="ARBA00023136"/>
    </source>
</evidence>
<evidence type="ECO:0000313" key="6">
    <source>
        <dbReference type="EMBL" id="CAB3773785.1"/>
    </source>
</evidence>
<evidence type="ECO:0000256" key="2">
    <source>
        <dbReference type="ARBA" id="ARBA00022989"/>
    </source>
</evidence>
<name>A0A6J5F965_9BURK</name>
<dbReference type="PROSITE" id="PS50850">
    <property type="entry name" value="MFS"/>
    <property type="match status" value="1"/>
</dbReference>
<dbReference type="InterPro" id="IPR036259">
    <property type="entry name" value="MFS_trans_sf"/>
</dbReference>
<dbReference type="InterPro" id="IPR052524">
    <property type="entry name" value="MFS_Cyanate_Porter"/>
</dbReference>
<dbReference type="Gene3D" id="1.20.1250.20">
    <property type="entry name" value="MFS general substrate transporter like domains"/>
    <property type="match status" value="2"/>
</dbReference>
<evidence type="ECO:0000256" key="4">
    <source>
        <dbReference type="SAM" id="Phobius"/>
    </source>
</evidence>
<dbReference type="GO" id="GO:0022857">
    <property type="term" value="F:transmembrane transporter activity"/>
    <property type="evidence" value="ECO:0007669"/>
    <property type="project" value="InterPro"/>
</dbReference>
<reference evidence="6 7" key="1">
    <citation type="submission" date="2020-04" db="EMBL/GenBank/DDBJ databases">
        <authorList>
            <person name="De Canck E."/>
        </authorList>
    </citation>
    <scope>NUCLEOTIDE SEQUENCE [LARGE SCALE GENOMIC DNA]</scope>
    <source>
        <strain evidence="6 7">LMG 29542</strain>
    </source>
</reference>
<evidence type="ECO:0000259" key="5">
    <source>
        <dbReference type="PROSITE" id="PS50850"/>
    </source>
</evidence>
<keyword evidence="3 4" id="KW-0472">Membrane</keyword>
<dbReference type="Proteomes" id="UP000494363">
    <property type="component" value="Unassembled WGS sequence"/>
</dbReference>
<dbReference type="InterPro" id="IPR020846">
    <property type="entry name" value="MFS_dom"/>
</dbReference>
<dbReference type="InterPro" id="IPR011701">
    <property type="entry name" value="MFS"/>
</dbReference>
<proteinExistence type="predicted"/>
<feature type="transmembrane region" description="Helical" evidence="4">
    <location>
        <begin position="164"/>
        <end position="184"/>
    </location>
</feature>
<organism evidence="6 7">
    <name type="scientific">Paraburkholderia humisilvae</name>
    <dbReference type="NCBI Taxonomy" id="627669"/>
    <lineage>
        <taxon>Bacteria</taxon>
        <taxon>Pseudomonadati</taxon>
        <taxon>Pseudomonadota</taxon>
        <taxon>Betaproteobacteria</taxon>
        <taxon>Burkholderiales</taxon>
        <taxon>Burkholderiaceae</taxon>
        <taxon>Paraburkholderia</taxon>
    </lineage>
</organism>
<feature type="transmembrane region" description="Helical" evidence="4">
    <location>
        <begin position="246"/>
        <end position="266"/>
    </location>
</feature>
<dbReference type="AlphaFoldDB" id="A0A6J5F965"/>
<feature type="domain" description="Major facilitator superfamily (MFS) profile" evidence="5">
    <location>
        <begin position="14"/>
        <end position="391"/>
    </location>
</feature>
<feature type="transmembrane region" description="Helical" evidence="4">
    <location>
        <begin position="367"/>
        <end position="386"/>
    </location>
</feature>
<feature type="transmembrane region" description="Helical" evidence="4">
    <location>
        <begin position="302"/>
        <end position="322"/>
    </location>
</feature>
<protein>
    <submittedName>
        <fullName evidence="6">2-nitroimidazole transporter</fullName>
    </submittedName>
</protein>
<feature type="transmembrane region" description="Helical" evidence="4">
    <location>
        <begin position="334"/>
        <end position="355"/>
    </location>
</feature>